<name>A0A553PGW1_TIGCA</name>
<keyword evidence="6 13" id="KW-1133">Transmembrane helix</keyword>
<dbReference type="InterPro" id="IPR001873">
    <property type="entry name" value="ENaC"/>
</dbReference>
<dbReference type="PANTHER" id="PTHR11690">
    <property type="entry name" value="AMILORIDE-SENSITIVE SODIUM CHANNEL-RELATED"/>
    <property type="match status" value="1"/>
</dbReference>
<dbReference type="Pfam" id="PF00858">
    <property type="entry name" value="ASC"/>
    <property type="match status" value="1"/>
</dbReference>
<protein>
    <submittedName>
        <fullName evidence="14">Uncharacterized protein</fullName>
    </submittedName>
</protein>
<dbReference type="AlphaFoldDB" id="A0A553PGW1"/>
<evidence type="ECO:0000256" key="4">
    <source>
        <dbReference type="ARBA" id="ARBA00022461"/>
    </source>
</evidence>
<gene>
    <name evidence="14" type="ORF">TCAL_10149</name>
</gene>
<dbReference type="Gene3D" id="1.10.287.770">
    <property type="entry name" value="YojJ-like"/>
    <property type="match status" value="1"/>
</dbReference>
<evidence type="ECO:0000256" key="12">
    <source>
        <dbReference type="RuleBase" id="RU000679"/>
    </source>
</evidence>
<dbReference type="Proteomes" id="UP000318571">
    <property type="component" value="Chromosome 5"/>
</dbReference>
<accession>A0A553PGW1</accession>
<feature type="transmembrane region" description="Helical" evidence="13">
    <location>
        <begin position="42"/>
        <end position="64"/>
    </location>
</feature>
<sequence length="669" mass="76097">MERAGENMSGPFPKTVRDLSDVSTVHGLRYVLNGKACYLDRLLWTLICVTATGIGLFMSAQLWLHWQSNPVVTTIATASLPITNLDFPAITLCSPGNDIESLTKLPLILDGFWTEFWNNSEHEMAFEDMDRTSQGLVLTEFMIQMVPGWPLELTLEEFLLHMTTDHDALIKTFIIAKYLNDPLDKRPAFDILLNPARANEMEQVQSDIKEKVKQLFSAMDFVSEQVHEILLGVLWFTGLPCEKLLQTCVWKGRKIPCSLLFHLIPTDIGFCCSFNHDPLVVMLKNSSFANILQRIENKYQDLGPGAQIRHQKRYINYSFSPQAGKHNGLLVVLDMKSHDLTSTSVMEDFLGIHASVTPKNQFPMMNSNSFLVSPGMETQVEITGKKISATATLRNTLDPTERNCFFTDEYPLQLFSNYTMTNCWMECLMNLSKKALRQHETCIPWNFPTKIEPPCKPISHQLFLEEFNYLDMNKIIGTEVCRPNCGGTEYTTSISSAPFRPCTHANFGLTRFCTLERYGAKPQKWADNVLEQYQEWLEGRDMPDYLLDLQSPQRTTKQDFIFHSEAQTREFPGNYNAFDRDIAVINFFFSHPVAIELISAPSMTWAQYVSSVGGLLGLFIGFSVISGIEILYWFTIGYAENVHADKRIRKISVESSKSQSTQNTSFSAF</sequence>
<evidence type="ECO:0000313" key="15">
    <source>
        <dbReference type="Proteomes" id="UP000318571"/>
    </source>
</evidence>
<evidence type="ECO:0000256" key="2">
    <source>
        <dbReference type="ARBA" id="ARBA00007193"/>
    </source>
</evidence>
<comment type="caution">
    <text evidence="14">The sequence shown here is derived from an EMBL/GenBank/DDBJ whole genome shotgun (WGS) entry which is preliminary data.</text>
</comment>
<reference evidence="14 15" key="1">
    <citation type="journal article" date="2018" name="Nat. Ecol. Evol.">
        <title>Genomic signatures of mitonuclear coevolution across populations of Tigriopus californicus.</title>
        <authorList>
            <person name="Barreto F.S."/>
            <person name="Watson E.T."/>
            <person name="Lima T.G."/>
            <person name="Willett C.S."/>
            <person name="Edmands S."/>
            <person name="Li W."/>
            <person name="Burton R.S."/>
        </authorList>
    </citation>
    <scope>NUCLEOTIDE SEQUENCE [LARGE SCALE GENOMIC DNA]</scope>
    <source>
        <strain evidence="14 15">San Diego</strain>
    </source>
</reference>
<keyword evidence="8 12" id="KW-0406">Ion transport</keyword>
<keyword evidence="9 13" id="KW-0472">Membrane</keyword>
<evidence type="ECO:0000313" key="14">
    <source>
        <dbReference type="EMBL" id="TRY76922.1"/>
    </source>
</evidence>
<evidence type="ECO:0000256" key="5">
    <source>
        <dbReference type="ARBA" id="ARBA00022692"/>
    </source>
</evidence>
<evidence type="ECO:0000256" key="7">
    <source>
        <dbReference type="ARBA" id="ARBA00023053"/>
    </source>
</evidence>
<keyword evidence="5 12" id="KW-0812">Transmembrane</keyword>
<keyword evidence="10 12" id="KW-0739">Sodium transport</keyword>
<keyword evidence="7" id="KW-0915">Sodium</keyword>
<dbReference type="GO" id="GO:0005886">
    <property type="term" value="C:plasma membrane"/>
    <property type="evidence" value="ECO:0007669"/>
    <property type="project" value="TreeGrafter"/>
</dbReference>
<keyword evidence="3 12" id="KW-0813">Transport</keyword>
<evidence type="ECO:0000256" key="6">
    <source>
        <dbReference type="ARBA" id="ARBA00022989"/>
    </source>
</evidence>
<proteinExistence type="inferred from homology"/>
<evidence type="ECO:0000256" key="8">
    <source>
        <dbReference type="ARBA" id="ARBA00023065"/>
    </source>
</evidence>
<keyword evidence="15" id="KW-1185">Reference proteome</keyword>
<keyword evidence="4 12" id="KW-0894">Sodium channel</keyword>
<evidence type="ECO:0000256" key="13">
    <source>
        <dbReference type="SAM" id="Phobius"/>
    </source>
</evidence>
<comment type="subcellular location">
    <subcellularLocation>
        <location evidence="1">Membrane</location>
        <topology evidence="1">Multi-pass membrane protein</topology>
    </subcellularLocation>
</comment>
<evidence type="ECO:0000256" key="11">
    <source>
        <dbReference type="ARBA" id="ARBA00023303"/>
    </source>
</evidence>
<keyword evidence="11 12" id="KW-0407">Ion channel</keyword>
<organism evidence="14 15">
    <name type="scientific">Tigriopus californicus</name>
    <name type="common">Marine copepod</name>
    <dbReference type="NCBI Taxonomy" id="6832"/>
    <lineage>
        <taxon>Eukaryota</taxon>
        <taxon>Metazoa</taxon>
        <taxon>Ecdysozoa</taxon>
        <taxon>Arthropoda</taxon>
        <taxon>Crustacea</taxon>
        <taxon>Multicrustacea</taxon>
        <taxon>Hexanauplia</taxon>
        <taxon>Copepoda</taxon>
        <taxon>Harpacticoida</taxon>
        <taxon>Harpacticidae</taxon>
        <taxon>Tigriopus</taxon>
    </lineage>
</organism>
<evidence type="ECO:0000256" key="3">
    <source>
        <dbReference type="ARBA" id="ARBA00022448"/>
    </source>
</evidence>
<evidence type="ECO:0000256" key="9">
    <source>
        <dbReference type="ARBA" id="ARBA00023136"/>
    </source>
</evidence>
<dbReference type="PANTHER" id="PTHR11690:SF243">
    <property type="entry name" value="PICKPOCKET 12-RELATED"/>
    <property type="match status" value="1"/>
</dbReference>
<feature type="transmembrane region" description="Helical" evidence="13">
    <location>
        <begin position="615"/>
        <end position="639"/>
    </location>
</feature>
<dbReference type="Gene3D" id="2.60.470.10">
    <property type="entry name" value="Acid-sensing ion channels like domains"/>
    <property type="match status" value="1"/>
</dbReference>
<feature type="non-terminal residue" evidence="14">
    <location>
        <position position="669"/>
    </location>
</feature>
<dbReference type="GO" id="GO:0015280">
    <property type="term" value="F:ligand-gated sodium channel activity"/>
    <property type="evidence" value="ECO:0007669"/>
    <property type="project" value="TreeGrafter"/>
</dbReference>
<evidence type="ECO:0000256" key="1">
    <source>
        <dbReference type="ARBA" id="ARBA00004141"/>
    </source>
</evidence>
<dbReference type="EMBL" id="VCGU01000004">
    <property type="protein sequence ID" value="TRY76922.1"/>
    <property type="molecule type" value="Genomic_DNA"/>
</dbReference>
<evidence type="ECO:0000256" key="10">
    <source>
        <dbReference type="ARBA" id="ARBA00023201"/>
    </source>
</evidence>
<comment type="similarity">
    <text evidence="2 12">Belongs to the amiloride-sensitive sodium channel (TC 1.A.6) family.</text>
</comment>